<dbReference type="PANTHER" id="PTHR36812:SF9">
    <property type="entry name" value="MYB-LIKE PROTEIN X ISOFORM X1"/>
    <property type="match status" value="1"/>
</dbReference>
<feature type="region of interest" description="Disordered" evidence="1">
    <location>
        <begin position="868"/>
        <end position="904"/>
    </location>
</feature>
<dbReference type="EMBL" id="SNRW01002583">
    <property type="protein sequence ID" value="KAA6392314.1"/>
    <property type="molecule type" value="Genomic_DNA"/>
</dbReference>
<sequence length="2397" mass="276550">MVGCESPPAVFVFRMDPVQVSKQTQQIRNKLWDDGEETLKSMKYQITYSALQRPNPSLIIQNGVKNQDDYEYNDHYFIRIGQSNDCNVISAEQNTGSLVQNIARGVRLPSSSLKQLRFVEVQSGSHQFVEVQYSTNITMTRLFDMFLFDRPVQIHLTTFERQLSIYTPQEINESESNPHVGITTIAQVADQTSQVADEEQQQNSQRNFLKNEGVALLISGQNGHLATALIPMSAILDFPPGQPKKGKKLSEAQFFFPSLITSMRLSPQPVQIIEDMGTVYVYGDRSASLQWNYRMNKIMWTHLECSGIIRSMMPMRIKEEEQTQYPNSDDKSSDGDEMNSQQESLQTLKGLTQKTQTPYPTLAWIDYVERRLTFGTVDKRSVLLRKVKDLPSLPLSIAHIPTLHAIAVLCREYSQQPYYNYFDEENQNFDYTELFSTKEKEYEEGNLLDMNDKQVVIPESQKSLVGLGIDFSGIVGVDQQQYFPYHDLFMSYLSQREKIKNTQNQDILQSLASSINIKNDNQQHIKEQDQSHQYQLTGQYFHSSIPERDEKGHPFIDVAADWRIEYHSKHFKDYRPKRHPPFNCNASKVNLSYSPRSDFSVAYPPQISPKNVIQAVRNQSLRLCAVKRKYVFVANNELTLIKNSSYGGKTSNDNSNINETLPLPSKSQYAQFNSQLSLQTPPQSNSGQTVSGDLKTKEQNIQFNSKSFEQFASQVTNSYVVILYDETQMNLRIGQINMSKLNLDFGSNSHELGSTSIQKKKQNQPYNVEDYFKLDSYGRSTKLYNFFRMTCVTIPTQLGYNEIKKFKRTFLNELEEASDVLGYDSSRLNKVNKIMDEIDKQEIRFDSGQAKKMMQLKDKISKYNNAQEQNNNSAQEQHSDQNIQNKEKGNSNIGQSGQNDENLQFDENQYINLKSAKMEQFREETRRKTVSSDYMRAMHNEEFNDKYARSLICVVGRESTSGTERSDIPSIGLQQDSQTQFNEPIDFENETFYESMITDIFIIEVDRHRIMDNARNIGRQILGKQNIQINQDNVGSDSETGQLIHFSDETIQKSIDIGAVVEHSYSDMSTSAVTTLYDKVQLLNVQLKLHKRIRFLGGVQGIFSHPSTLVVLNGRGAYVFVISPLMDDVELDAMGKVYKMAENNKILETKLQIRSKNDENSQNDIKLKSIYAELDFYNDKEDYQTVEYCTCSYPMFQNNGDQFPTAPFHASIKNVRSLTDTRGNPKIQYPVQIPKWRKYFNYSNDTIAFPTQAVQNFQQSSPFIFNVLPIALVIAPAPIIAFSLEQNIHRCLPTPLTNKVLSSNVNNDFGPGRVLTLLQRLTTLFPSYMYHFTNQRASVVFAPNGFGFVDICFNPTSQLNNVALYRQRRLCAFNPTDGKIMENLIMKSKEIIDFKRKNKKQKQQEINKQKKKKIQQKCSDDKNSVISIQSNQIAQPKPKLEPPSTLSFHKKLANTEKIVLSSSSIMPLTFAQRRCRHCNQVFESDNKIQPPMRLPPVSGTDIGIVAGIHMKHRTQDLIRPGCCFGQQTVLVAQAYAPSLIIDIITLQLNHFGLISDKEVLLYTLVPNILHKIIKRQNSAINNKNVEKDGYEYLPMVAVLNARIPTPHHFSFILKCNQNLNSIFSGLSSSFLRKMYRSLEYMKNQSMSTANQFKDNSLNKNQHNQLLDDNSDDDNNQKLQDEQDDDSLYAEDIDNEYYLHHQSSKYPNKDIIGVSPKGSMQNLPAIPSFIIFSKTGAIIRTIPYVYDNVPVNDIFVAMHVYAIQDLQFGDTWKQPQTKVFNDYYQLEDTTTRLNIIEHVIREYVATGRVARRPPIALANDKSPIFGLMYGRYLQSQAIFGLSPLPISNDSTNWKILNYQNFSATLERLRIYQHTLDQQRIIVRETLRRAIKDYEKLNLPQGSINEIQERKTSTLLTKLVYNLMCAVARPSQLIQSNIIIDFAKEILFLFKQFQTGLRQLSIAMKNPKDKFIKQIKQQFEQSVKEETYIENQYWYKYRNLIFRQHFGIQDNFNIRFKDDPLVDGKQFDIGIVKSPVKLSKKSELQSSQYVLDLFRITEKLHYNRNHLQSSGMSMKLNRLFQSLVKVNKNVQMISIGSEFYQKAYLNPNEERLSSDDEIAFINKFSIEAIPMYLTQPTIEKKKKQKDNDQSSEHLSTHKKTSEKKEQVSKEVQKRVPKEFDNAVLMQKTIPTLYSKNILNQIDNKHKIEKSSSLKQEQLSDGILNKGKEHGYNKDIDKEKEREKERSHHQKEKDRKYRNESEKKGRNDQGKDQIKKIDIDKENNKLEQNRIQYSPLTSQEQNRATPQPMNTIHPLSQVQQSQVQQPQVHSNTINNQVKESTPEQTTQHEDTGTDYSDETTDFDKQNRPVRFIHTSLMQLPTLQERSLIQISSLQSRIERC</sequence>
<feature type="compositionally biased region" description="Basic and acidic residues" evidence="1">
    <location>
        <begin position="2160"/>
        <end position="2172"/>
    </location>
</feature>
<dbReference type="Proteomes" id="UP000324800">
    <property type="component" value="Unassembled WGS sequence"/>
</dbReference>
<proteinExistence type="predicted"/>
<feature type="region of interest" description="Disordered" evidence="1">
    <location>
        <begin position="320"/>
        <end position="344"/>
    </location>
</feature>
<feature type="region of interest" description="Disordered" evidence="1">
    <location>
        <begin position="2137"/>
        <end position="2172"/>
    </location>
</feature>
<accession>A0A5J4WBJ1</accession>
<evidence type="ECO:0000313" key="2">
    <source>
        <dbReference type="EMBL" id="KAA6392314.1"/>
    </source>
</evidence>
<feature type="compositionally biased region" description="Basic and acidic residues" evidence="1">
    <location>
        <begin position="2143"/>
        <end position="2153"/>
    </location>
</feature>
<dbReference type="PANTHER" id="PTHR36812">
    <property type="entry name" value="NEUROFILAMENT TRIPLET M PROTEIN-LIKE PROTEIN"/>
    <property type="match status" value="1"/>
</dbReference>
<feature type="compositionally biased region" description="Polar residues" evidence="1">
    <location>
        <begin position="2328"/>
        <end position="2342"/>
    </location>
</feature>
<feature type="region of interest" description="Disordered" evidence="1">
    <location>
        <begin position="1660"/>
        <end position="1685"/>
    </location>
</feature>
<name>A0A5J4WBJ1_9EUKA</name>
<organism evidence="2 3">
    <name type="scientific">Streblomastix strix</name>
    <dbReference type="NCBI Taxonomy" id="222440"/>
    <lineage>
        <taxon>Eukaryota</taxon>
        <taxon>Metamonada</taxon>
        <taxon>Preaxostyla</taxon>
        <taxon>Oxymonadida</taxon>
        <taxon>Streblomastigidae</taxon>
        <taxon>Streblomastix</taxon>
    </lineage>
</organism>
<feature type="compositionally biased region" description="Polar residues" evidence="1">
    <location>
        <begin position="2286"/>
        <end position="2311"/>
    </location>
</feature>
<feature type="compositionally biased region" description="Basic and acidic residues" evidence="1">
    <location>
        <begin position="2223"/>
        <end position="2285"/>
    </location>
</feature>
<feature type="region of interest" description="Disordered" evidence="1">
    <location>
        <begin position="2207"/>
        <end position="2359"/>
    </location>
</feature>
<gene>
    <name evidence="2" type="ORF">EZS28_012158</name>
</gene>
<comment type="caution">
    <text evidence="2">The sequence shown here is derived from an EMBL/GenBank/DDBJ whole genome shotgun (WGS) entry which is preliminary data.</text>
</comment>
<feature type="region of interest" description="Disordered" evidence="1">
    <location>
        <begin position="643"/>
        <end position="662"/>
    </location>
</feature>
<feature type="compositionally biased region" description="Low complexity" evidence="1">
    <location>
        <begin position="2313"/>
        <end position="2327"/>
    </location>
</feature>
<reference evidence="2 3" key="1">
    <citation type="submission" date="2019-03" db="EMBL/GenBank/DDBJ databases">
        <title>Single cell metagenomics reveals metabolic interactions within the superorganism composed of flagellate Streblomastix strix and complex community of Bacteroidetes bacteria on its surface.</title>
        <authorList>
            <person name="Treitli S.C."/>
            <person name="Kolisko M."/>
            <person name="Husnik F."/>
            <person name="Keeling P."/>
            <person name="Hampl V."/>
        </authorList>
    </citation>
    <scope>NUCLEOTIDE SEQUENCE [LARGE SCALE GENOMIC DNA]</scope>
    <source>
        <strain evidence="2">ST1C</strain>
    </source>
</reference>
<evidence type="ECO:0000256" key="1">
    <source>
        <dbReference type="SAM" id="MobiDB-lite"/>
    </source>
</evidence>
<feature type="compositionally biased region" description="Polar residues" evidence="1">
    <location>
        <begin position="880"/>
        <end position="904"/>
    </location>
</feature>
<evidence type="ECO:0000313" key="3">
    <source>
        <dbReference type="Proteomes" id="UP000324800"/>
    </source>
</evidence>
<protein>
    <submittedName>
        <fullName evidence="2">Uncharacterized protein</fullName>
    </submittedName>
</protein>